<keyword evidence="2" id="KW-1185">Reference proteome</keyword>
<proteinExistence type="predicted"/>
<protein>
    <submittedName>
        <fullName evidence="1">Uncharacterized protein</fullName>
    </submittedName>
</protein>
<dbReference type="PATRIC" id="fig|1114963.3.peg.3994"/>
<dbReference type="AlphaFoldDB" id="A0A0J7XL36"/>
<dbReference type="EMBL" id="JACU01000010">
    <property type="protein sequence ID" value="KMS51818.1"/>
    <property type="molecule type" value="Genomic_DNA"/>
</dbReference>
<name>A0A0J7XL36_9SPHN</name>
<reference evidence="1 2" key="1">
    <citation type="journal article" date="2015" name="G3 (Bethesda)">
        <title>Insights into Ongoing Evolution of the Hexachlorocyclohexane Catabolic Pathway from Comparative Genomics of Ten Sphingomonadaceae Strains.</title>
        <authorList>
            <person name="Pearce S.L."/>
            <person name="Oakeshott J.G."/>
            <person name="Pandey G."/>
        </authorList>
    </citation>
    <scope>NUCLEOTIDE SEQUENCE [LARGE SCALE GENOMIC DNA]</scope>
    <source>
        <strain evidence="1 2">LL02</strain>
    </source>
</reference>
<accession>A0A0J7XL36</accession>
<gene>
    <name evidence="1" type="ORF">V474_01915</name>
</gene>
<sequence length="97" mass="10670">MHVIALFLAAADLTEAAVFIRQQRVALLRTIKAQSPQGVRGGRENGLTEVLLDFRDEGQAKLLWITPVMGSRSAVRAVRKKTRVISRCRGLSLAGQE</sequence>
<comment type="caution">
    <text evidence="1">The sequence shown here is derived from an EMBL/GenBank/DDBJ whole genome shotgun (WGS) entry which is preliminary data.</text>
</comment>
<evidence type="ECO:0000313" key="1">
    <source>
        <dbReference type="EMBL" id="KMS51818.1"/>
    </source>
</evidence>
<organism evidence="1 2">
    <name type="scientific">Novosphingobium barchaimii LL02</name>
    <dbReference type="NCBI Taxonomy" id="1114963"/>
    <lineage>
        <taxon>Bacteria</taxon>
        <taxon>Pseudomonadati</taxon>
        <taxon>Pseudomonadota</taxon>
        <taxon>Alphaproteobacteria</taxon>
        <taxon>Sphingomonadales</taxon>
        <taxon>Sphingomonadaceae</taxon>
        <taxon>Novosphingobium</taxon>
    </lineage>
</organism>
<dbReference type="RefSeq" id="WP_059152998.1">
    <property type="nucleotide sequence ID" value="NZ_KQ130457.1"/>
</dbReference>
<evidence type="ECO:0000313" key="2">
    <source>
        <dbReference type="Proteomes" id="UP000052268"/>
    </source>
</evidence>
<dbReference type="Proteomes" id="UP000052268">
    <property type="component" value="Unassembled WGS sequence"/>
</dbReference>